<evidence type="ECO:0000313" key="2">
    <source>
        <dbReference type="Proteomes" id="UP001385389"/>
    </source>
</evidence>
<evidence type="ECO:0000313" key="1">
    <source>
        <dbReference type="EMBL" id="WWX21076.1"/>
    </source>
</evidence>
<dbReference type="EMBL" id="CP146609">
    <property type="protein sequence ID" value="WWX21076.1"/>
    <property type="molecule type" value="Genomic_DNA"/>
</dbReference>
<evidence type="ECO:0008006" key="3">
    <source>
        <dbReference type="Google" id="ProtNLM"/>
    </source>
</evidence>
<gene>
    <name evidence="1" type="ORF">V8V93_11520</name>
</gene>
<sequence length="493" mass="57151">MESQIDMTELSDRLSPEELERRRSKAIELNQSSQIDFNLCSDAPEVDAVVDEIYWMYNMRYQPKRKQPKTVKPNIKVLVLNLLRAKHLREDWYVAYPRGNDGYPSKKSRYNLTGVSPKMVEIVDLLTEGHLLEGEVGKHYRPGESQKNRRSRVRATSDLQAMFDRAGLTPDMIYQCPMRETVILRQPKRVDGTKPLDDYEDTDETIRMRENLTKINTLLNESSIELRLTPAEWDLLNARLIASKDDHRRHEPLDTSRVGLHRAFNDSRWDHGGRFYGGWWQNVYSEYREKIFINGLPTVEVDYASLHPRILYARIGLEAPEDCYAIQGVDPKHRTLVKQAFLRMINAYTNRAACLSLRRDLPALIEEYPESIEDLCRGIAETHEPIAEFFNTGEGIRLQYLDSKVAERIMLHFVEQGVPVLPVHDSFIVPCVKQDELLAVMSMEFKREFGFPGVAEVKGELFSLESYYKRWVGRSDEIEGNAGYPPQAAYKMR</sequence>
<organism evidence="1 2">
    <name type="scientific">Pseudodesulfovibrio methanolicus</name>
    <dbReference type="NCBI Taxonomy" id="3126690"/>
    <lineage>
        <taxon>Bacteria</taxon>
        <taxon>Pseudomonadati</taxon>
        <taxon>Thermodesulfobacteriota</taxon>
        <taxon>Desulfovibrionia</taxon>
        <taxon>Desulfovibrionales</taxon>
        <taxon>Desulfovibrionaceae</taxon>
    </lineage>
</organism>
<name>A0ABZ2IW40_9BACT</name>
<accession>A0ABZ2IW40</accession>
<dbReference type="Proteomes" id="UP001385389">
    <property type="component" value="Chromosome"/>
</dbReference>
<keyword evidence="2" id="KW-1185">Reference proteome</keyword>
<dbReference type="RefSeq" id="WP_338666817.1">
    <property type="nucleotide sequence ID" value="NZ_CP146609.1"/>
</dbReference>
<proteinExistence type="predicted"/>
<reference evidence="1 2" key="1">
    <citation type="submission" date="2024-03" db="EMBL/GenBank/DDBJ databases">
        <title>Phenotype and Genome Characterization of a Sulfate-Reducing Bacterium Pseudodesulfovibrio sp. strain 5S69, isolated from Petroleum Reservoir in Tatarstan (Russia).</title>
        <authorList>
            <person name="Bidzhieva S.K."/>
            <person name="Kadnikov V."/>
            <person name="Tourova T.P."/>
            <person name="Samigullina S.R."/>
            <person name="Sokolova D.S."/>
            <person name="Poltaraus A.B."/>
            <person name="Avtukh A.N."/>
            <person name="Tereshina V.M."/>
            <person name="Mardanov A.V."/>
            <person name="Nazina T.N."/>
        </authorList>
    </citation>
    <scope>NUCLEOTIDE SEQUENCE [LARGE SCALE GENOMIC DNA]</scope>
    <source>
        <strain evidence="1 2">5S69</strain>
    </source>
</reference>
<protein>
    <recommendedName>
        <fullName evidence="3">DNA-directed DNA polymerase family A palm domain-containing protein</fullName>
    </recommendedName>
</protein>